<evidence type="ECO:0000313" key="8">
    <source>
        <dbReference type="EMBL" id="MBC3178537.1"/>
    </source>
</evidence>
<keyword evidence="5 6" id="KW-0472">Membrane</keyword>
<keyword evidence="3 6" id="KW-0812">Transmembrane</keyword>
<dbReference type="GO" id="GO:0005886">
    <property type="term" value="C:plasma membrane"/>
    <property type="evidence" value="ECO:0007669"/>
    <property type="project" value="UniProtKB-SubCell"/>
</dbReference>
<name>A0A7H0K1B1_9CORY</name>
<dbReference type="Pfam" id="PF04024">
    <property type="entry name" value="PspC"/>
    <property type="match status" value="1"/>
</dbReference>
<sequence>MSNMYTPQNYNNSPKRLERSMSDKYIAGVCGGIARYFGVDSTLIRIIFIALVLAGVMPGVLAYIIAWVIMPAEF</sequence>
<keyword evidence="2" id="KW-1003">Cell membrane</keyword>
<evidence type="ECO:0000256" key="6">
    <source>
        <dbReference type="SAM" id="Phobius"/>
    </source>
</evidence>
<dbReference type="InterPro" id="IPR052027">
    <property type="entry name" value="PspC"/>
</dbReference>
<dbReference type="Proteomes" id="UP000516235">
    <property type="component" value="Chromosome"/>
</dbReference>
<evidence type="ECO:0000256" key="4">
    <source>
        <dbReference type="ARBA" id="ARBA00022989"/>
    </source>
</evidence>
<evidence type="ECO:0000256" key="5">
    <source>
        <dbReference type="ARBA" id="ARBA00023136"/>
    </source>
</evidence>
<evidence type="ECO:0000313" key="10">
    <source>
        <dbReference type="Proteomes" id="UP000516235"/>
    </source>
</evidence>
<feature type="transmembrane region" description="Helical" evidence="6">
    <location>
        <begin position="43"/>
        <end position="70"/>
    </location>
</feature>
<accession>A0A7H0K1B1</accession>
<gene>
    <name evidence="8" type="ORF">H7348_04290</name>
    <name evidence="9" type="ORF">IAU68_04785</name>
</gene>
<feature type="domain" description="Phage shock protein PspC N-terminal" evidence="7">
    <location>
        <begin position="15"/>
        <end position="73"/>
    </location>
</feature>
<reference evidence="10 11" key="1">
    <citation type="submission" date="2020-08" db="EMBL/GenBank/DDBJ databases">
        <title>novel species in genus Corynebacterium.</title>
        <authorList>
            <person name="Zhang G."/>
        </authorList>
    </citation>
    <scope>NUCLEOTIDE SEQUENCE [LARGE SCALE GENOMIC DNA]</scope>
    <source>
        <strain evidence="10 11">zg-917</strain>
        <strain evidence="9">Zg-917</strain>
    </source>
</reference>
<dbReference type="EMBL" id="JACMYE010000003">
    <property type="protein sequence ID" value="MBC3178537.1"/>
    <property type="molecule type" value="Genomic_DNA"/>
</dbReference>
<dbReference type="Proteomes" id="UP000642876">
    <property type="component" value="Unassembled WGS sequence"/>
</dbReference>
<evidence type="ECO:0000256" key="2">
    <source>
        <dbReference type="ARBA" id="ARBA00022475"/>
    </source>
</evidence>
<evidence type="ECO:0000313" key="9">
    <source>
        <dbReference type="EMBL" id="QNP91077.1"/>
    </source>
</evidence>
<keyword evidence="4 6" id="KW-1133">Transmembrane helix</keyword>
<dbReference type="RefSeq" id="WP_171193484.1">
    <property type="nucleotide sequence ID" value="NZ_CP061032.1"/>
</dbReference>
<proteinExistence type="predicted"/>
<evidence type="ECO:0000313" key="11">
    <source>
        <dbReference type="Proteomes" id="UP000642876"/>
    </source>
</evidence>
<dbReference type="AlphaFoldDB" id="A0A7H0K1B1"/>
<protein>
    <submittedName>
        <fullName evidence="9">PspC domain-containing protein</fullName>
    </submittedName>
</protein>
<dbReference type="InterPro" id="IPR007168">
    <property type="entry name" value="Phageshock_PspC_N"/>
</dbReference>
<dbReference type="PANTHER" id="PTHR33885:SF3">
    <property type="entry name" value="PHAGE SHOCK PROTEIN C"/>
    <property type="match status" value="1"/>
</dbReference>
<organism evidence="9 10">
    <name type="scientific">Corynebacterium lujinxingii</name>
    <dbReference type="NCBI Taxonomy" id="2763010"/>
    <lineage>
        <taxon>Bacteria</taxon>
        <taxon>Bacillati</taxon>
        <taxon>Actinomycetota</taxon>
        <taxon>Actinomycetes</taxon>
        <taxon>Mycobacteriales</taxon>
        <taxon>Corynebacteriaceae</taxon>
        <taxon>Corynebacterium</taxon>
    </lineage>
</organism>
<dbReference type="EMBL" id="CP061032">
    <property type="protein sequence ID" value="QNP91077.1"/>
    <property type="molecule type" value="Genomic_DNA"/>
</dbReference>
<keyword evidence="11" id="KW-1185">Reference proteome</keyword>
<dbReference type="PANTHER" id="PTHR33885">
    <property type="entry name" value="PHAGE SHOCK PROTEIN C"/>
    <property type="match status" value="1"/>
</dbReference>
<comment type="subcellular location">
    <subcellularLocation>
        <location evidence="1">Cell membrane</location>
        <topology evidence="1">Single-pass membrane protein</topology>
    </subcellularLocation>
</comment>
<evidence type="ECO:0000256" key="3">
    <source>
        <dbReference type="ARBA" id="ARBA00022692"/>
    </source>
</evidence>
<dbReference type="KEGG" id="cluj:IAU68_04785"/>
<evidence type="ECO:0000256" key="1">
    <source>
        <dbReference type="ARBA" id="ARBA00004162"/>
    </source>
</evidence>
<evidence type="ECO:0000259" key="7">
    <source>
        <dbReference type="Pfam" id="PF04024"/>
    </source>
</evidence>